<evidence type="ECO:0000313" key="2">
    <source>
        <dbReference type="EMBL" id="KAE9635384.1"/>
    </source>
</evidence>
<protein>
    <submittedName>
        <fullName evidence="2">Spore coat protein</fullName>
    </submittedName>
</protein>
<keyword evidence="3" id="KW-1185">Reference proteome</keyword>
<gene>
    <name evidence="2" type="ORF">GND95_04355</name>
</gene>
<dbReference type="EMBL" id="WSLF01000003">
    <property type="protein sequence ID" value="KAE9635384.1"/>
    <property type="molecule type" value="Genomic_DNA"/>
</dbReference>
<reference evidence="2 3" key="1">
    <citation type="submission" date="2019-12" db="EMBL/GenBank/DDBJ databases">
        <title>Defluviitalea raffinosedens, isolated from a biogas fermenter, genome sequencing and characterization.</title>
        <authorList>
            <person name="Rettenmaier R."/>
            <person name="Schneider M."/>
            <person name="Neuhaus K."/>
            <person name="Liebl W."/>
            <person name="Zverlov V."/>
        </authorList>
    </citation>
    <scope>NUCLEOTIDE SEQUENCE [LARGE SCALE GENOMIC DNA]</scope>
    <source>
        <strain evidence="2 3">249c-K6</strain>
    </source>
</reference>
<dbReference type="Proteomes" id="UP000483018">
    <property type="component" value="Unassembled WGS sequence"/>
</dbReference>
<dbReference type="Pfam" id="PF07875">
    <property type="entry name" value="Coat_F"/>
    <property type="match status" value="1"/>
</dbReference>
<comment type="caution">
    <text evidence="2">The sequence shown here is derived from an EMBL/GenBank/DDBJ whole genome shotgun (WGS) entry which is preliminary data.</text>
</comment>
<dbReference type="AlphaFoldDB" id="A0A7C8LHH0"/>
<organism evidence="2 3">
    <name type="scientific">Defluviitalea raffinosedens</name>
    <dbReference type="NCBI Taxonomy" id="1450156"/>
    <lineage>
        <taxon>Bacteria</taxon>
        <taxon>Bacillati</taxon>
        <taxon>Bacillota</taxon>
        <taxon>Clostridia</taxon>
        <taxon>Lachnospirales</taxon>
        <taxon>Defluviitaleaceae</taxon>
        <taxon>Defluviitalea</taxon>
    </lineage>
</organism>
<dbReference type="InterPro" id="IPR009078">
    <property type="entry name" value="Ferritin-like_SF"/>
</dbReference>
<name>A0A7C8LHH0_9FIRM</name>
<evidence type="ECO:0000256" key="1">
    <source>
        <dbReference type="SAM" id="MobiDB-lite"/>
    </source>
</evidence>
<feature type="compositionally biased region" description="Low complexity" evidence="1">
    <location>
        <begin position="88"/>
        <end position="120"/>
    </location>
</feature>
<keyword evidence="2" id="KW-0946">Virion</keyword>
<sequence length="187" mass="21681">MDKIYQDNQIIGGVNLSVQFAQKVQLTQKERMLLEDQKSHEEVCIKEYQDYASRVHCTELKQLFNNLASKEQEHLNTINQLLNGEIPQMSSSQSGQSGQSGQQWSQSGQQFSQQSTSQSQSYNQEDATLCTHMLMTEKYVSGAYNTAIFEFKDPNIRQILNHIQKEEQEHGEQIFNYMYQHGMYNPQ</sequence>
<dbReference type="SUPFAM" id="SSF47240">
    <property type="entry name" value="Ferritin-like"/>
    <property type="match status" value="1"/>
</dbReference>
<feature type="region of interest" description="Disordered" evidence="1">
    <location>
        <begin position="87"/>
        <end position="120"/>
    </location>
</feature>
<dbReference type="RefSeq" id="WP_158739632.1">
    <property type="nucleotide sequence ID" value="NZ_JAFBEP010000001.1"/>
</dbReference>
<proteinExistence type="predicted"/>
<dbReference type="InterPro" id="IPR012851">
    <property type="entry name" value="Spore_coat_CotF-like"/>
</dbReference>
<dbReference type="Gene3D" id="1.20.1260.10">
    <property type="match status" value="1"/>
</dbReference>
<evidence type="ECO:0000313" key="3">
    <source>
        <dbReference type="Proteomes" id="UP000483018"/>
    </source>
</evidence>
<dbReference type="OrthoDB" id="1706542at2"/>
<keyword evidence="2" id="KW-0167">Capsid protein</keyword>
<dbReference type="InterPro" id="IPR012347">
    <property type="entry name" value="Ferritin-like"/>
</dbReference>
<accession>A0A7C8LHH0</accession>
<dbReference type="CDD" id="cd00657">
    <property type="entry name" value="Ferritin_like"/>
    <property type="match status" value="1"/>
</dbReference>